<organism evidence="2 3">
    <name type="scientific">Prochlorothrix hollandica PCC 9006 = CALU 1027</name>
    <dbReference type="NCBI Taxonomy" id="317619"/>
    <lineage>
        <taxon>Bacteria</taxon>
        <taxon>Bacillati</taxon>
        <taxon>Cyanobacteriota</taxon>
        <taxon>Cyanophyceae</taxon>
        <taxon>Prochlorotrichales</taxon>
        <taxon>Prochlorotrichaceae</taxon>
        <taxon>Prochlorothrix</taxon>
    </lineage>
</organism>
<keyword evidence="1" id="KW-1133">Transmembrane helix</keyword>
<gene>
    <name evidence="2" type="ORF">PROH_14280</name>
</gene>
<keyword evidence="1" id="KW-0472">Membrane</keyword>
<dbReference type="Proteomes" id="UP000034681">
    <property type="component" value="Unassembled WGS sequence"/>
</dbReference>
<evidence type="ECO:0000313" key="2">
    <source>
        <dbReference type="EMBL" id="KKI98982.1"/>
    </source>
</evidence>
<keyword evidence="3" id="KW-1185">Reference proteome</keyword>
<feature type="transmembrane region" description="Helical" evidence="1">
    <location>
        <begin position="51"/>
        <end position="78"/>
    </location>
</feature>
<proteinExistence type="predicted"/>
<protein>
    <submittedName>
        <fullName evidence="2">Membrane protein</fullName>
    </submittedName>
</protein>
<sequence length="116" mass="11997">MPKFLTTWLLTALALLLTAFLVPGIRLGGFGDAIVGAAMLGFVNAIVRPILFFLTLPLTIVTLGLFLPLLNVIALVLVDKLTPGLTISNALSAIVGAIVLAIVSGVLTGLTDEETA</sequence>
<reference evidence="2" key="1">
    <citation type="submission" date="2012-04" db="EMBL/GenBank/DDBJ databases">
        <authorList>
            <person name="Borisov I.G."/>
            <person name="Ivanikova N.V."/>
            <person name="Pinevich A.V."/>
        </authorList>
    </citation>
    <scope>NUCLEOTIDE SEQUENCE</scope>
    <source>
        <strain evidence="2">CALU 1027</strain>
    </source>
</reference>
<dbReference type="eggNOG" id="COG1950">
    <property type="taxonomic scope" value="Bacteria"/>
</dbReference>
<dbReference type="Pfam" id="PF04020">
    <property type="entry name" value="Phage_holin_4_2"/>
    <property type="match status" value="1"/>
</dbReference>
<dbReference type="InterPro" id="IPR007165">
    <property type="entry name" value="Phage_holin_4_2"/>
</dbReference>
<evidence type="ECO:0000313" key="3">
    <source>
        <dbReference type="Proteomes" id="UP000034681"/>
    </source>
</evidence>
<name>A0A0M2PV57_PROHO</name>
<dbReference type="PANTHER" id="PTHR37309:SF1">
    <property type="entry name" value="SLR0284 PROTEIN"/>
    <property type="match status" value="1"/>
</dbReference>
<dbReference type="OrthoDB" id="516102at2"/>
<comment type="caution">
    <text evidence="2">The sequence shown here is derived from an EMBL/GenBank/DDBJ whole genome shotgun (WGS) entry which is preliminary data.</text>
</comment>
<keyword evidence="1" id="KW-0812">Transmembrane</keyword>
<dbReference type="AlphaFoldDB" id="A0A0M2PV57"/>
<accession>A0A0M2PV57</accession>
<dbReference type="EMBL" id="AJTX02000006">
    <property type="protein sequence ID" value="KKI98982.1"/>
    <property type="molecule type" value="Genomic_DNA"/>
</dbReference>
<dbReference type="PANTHER" id="PTHR37309">
    <property type="entry name" value="SLR0284 PROTEIN"/>
    <property type="match status" value="1"/>
</dbReference>
<dbReference type="RefSeq" id="WP_016923246.1">
    <property type="nucleotide sequence ID" value="NZ_KB235937.1"/>
</dbReference>
<evidence type="ECO:0000256" key="1">
    <source>
        <dbReference type="SAM" id="Phobius"/>
    </source>
</evidence>
<dbReference type="STRING" id="317619.GCA_000332315_01986"/>
<feature type="transmembrane region" description="Helical" evidence="1">
    <location>
        <begin position="90"/>
        <end position="110"/>
    </location>
</feature>